<dbReference type="OrthoDB" id="5060532at2"/>
<comment type="caution">
    <text evidence="2">The sequence shown here is derived from an EMBL/GenBank/DDBJ whole genome shotgun (WGS) entry which is preliminary data.</text>
</comment>
<feature type="transmembrane region" description="Helical" evidence="1">
    <location>
        <begin position="40"/>
        <end position="65"/>
    </location>
</feature>
<protein>
    <recommendedName>
        <fullName evidence="4">Fimbrial assembly protein</fullName>
    </recommendedName>
</protein>
<evidence type="ECO:0000256" key="1">
    <source>
        <dbReference type="SAM" id="Phobius"/>
    </source>
</evidence>
<keyword evidence="1" id="KW-1133">Transmembrane helix</keyword>
<evidence type="ECO:0000313" key="3">
    <source>
        <dbReference type="Proteomes" id="UP000031030"/>
    </source>
</evidence>
<gene>
    <name evidence="2" type="ORF">LK09_03985</name>
</gene>
<dbReference type="AlphaFoldDB" id="A0A0B2ABP0"/>
<evidence type="ECO:0000313" key="2">
    <source>
        <dbReference type="EMBL" id="KHK99173.1"/>
    </source>
</evidence>
<dbReference type="EMBL" id="JTDK01000005">
    <property type="protein sequence ID" value="KHK99173.1"/>
    <property type="molecule type" value="Genomic_DNA"/>
</dbReference>
<reference evidence="2 3" key="1">
    <citation type="submission" date="2014-11" db="EMBL/GenBank/DDBJ databases">
        <title>Genome sequence of Microbacterium mangrovi MUSC 115(T).</title>
        <authorList>
            <person name="Lee L.-H."/>
        </authorList>
    </citation>
    <scope>NUCLEOTIDE SEQUENCE [LARGE SCALE GENOMIC DNA]</scope>
    <source>
        <strain evidence="2 3">MUSC 115</strain>
    </source>
</reference>
<dbReference type="Proteomes" id="UP000031030">
    <property type="component" value="Unassembled WGS sequence"/>
</dbReference>
<proteinExistence type="predicted"/>
<keyword evidence="1" id="KW-0812">Transmembrane</keyword>
<dbReference type="RefSeq" id="WP_039396273.1">
    <property type="nucleotide sequence ID" value="NZ_JTDK01000005.1"/>
</dbReference>
<sequence length="220" mass="22594">MARKVPVAAGAAPIGGAPRVNLLPRSEVDKRERETLTGKWIWGIFATIVVAALLIGAAFVVNFLASVRLVSEQATTNTLLVQIAGLSDVSTAMASEKELKSFRADAMGADFAWSPVFVTVSSALPSGVTTTGFDLTSGAVPSPGVKPADAVGLTGTITLTSPNAVDMAAVIRKLRAIPDVISADGQSLTGSSATQGAYTYLLNVTFDQSIYSGAYTAGGK</sequence>
<accession>A0A0B2ABP0</accession>
<keyword evidence="3" id="KW-1185">Reference proteome</keyword>
<dbReference type="STRING" id="1348253.LK09_03985"/>
<name>A0A0B2ABP0_9MICO</name>
<organism evidence="2 3">
    <name type="scientific">Microbacterium mangrovi</name>
    <dbReference type="NCBI Taxonomy" id="1348253"/>
    <lineage>
        <taxon>Bacteria</taxon>
        <taxon>Bacillati</taxon>
        <taxon>Actinomycetota</taxon>
        <taxon>Actinomycetes</taxon>
        <taxon>Micrococcales</taxon>
        <taxon>Microbacteriaceae</taxon>
        <taxon>Microbacterium</taxon>
    </lineage>
</organism>
<keyword evidence="1" id="KW-0472">Membrane</keyword>
<evidence type="ECO:0008006" key="4">
    <source>
        <dbReference type="Google" id="ProtNLM"/>
    </source>
</evidence>